<name>A0A8D8PSP3_9HEMI</name>
<reference evidence="1" key="1">
    <citation type="submission" date="2021-05" db="EMBL/GenBank/DDBJ databases">
        <authorList>
            <person name="Alioto T."/>
            <person name="Alioto T."/>
            <person name="Gomez Garrido J."/>
        </authorList>
    </citation>
    <scope>NUCLEOTIDE SEQUENCE</scope>
</reference>
<dbReference type="EMBL" id="HBUF01024937">
    <property type="protein sequence ID" value="CAG6612595.1"/>
    <property type="molecule type" value="Transcribed_RNA"/>
</dbReference>
<accession>A0A8D8PSP3</accession>
<organism evidence="1">
    <name type="scientific">Cacopsylla melanoneura</name>
    <dbReference type="NCBI Taxonomy" id="428564"/>
    <lineage>
        <taxon>Eukaryota</taxon>
        <taxon>Metazoa</taxon>
        <taxon>Ecdysozoa</taxon>
        <taxon>Arthropoda</taxon>
        <taxon>Hexapoda</taxon>
        <taxon>Insecta</taxon>
        <taxon>Pterygota</taxon>
        <taxon>Neoptera</taxon>
        <taxon>Paraneoptera</taxon>
        <taxon>Hemiptera</taxon>
        <taxon>Sternorrhyncha</taxon>
        <taxon>Psylloidea</taxon>
        <taxon>Psyllidae</taxon>
        <taxon>Psyllinae</taxon>
        <taxon>Cacopsylla</taxon>
    </lineage>
</organism>
<dbReference type="AlphaFoldDB" id="A0A8D8PSP3"/>
<proteinExistence type="predicted"/>
<evidence type="ECO:0000313" key="1">
    <source>
        <dbReference type="EMBL" id="CAG6612595.1"/>
    </source>
</evidence>
<sequence length="113" mass="13431">MPANFVLQKKRVEMISKTNKNCSWGTRDTLKSDKSSNFASRVNGNEIVFEIWCLHDNPFHSPWSSCKCKLGFSPAFSNLTYGHKFTFKKETIFCDWKYEFAFITKIYFYIYFF</sequence>
<protein>
    <submittedName>
        <fullName evidence="1">Uncharacterized protein</fullName>
    </submittedName>
</protein>